<dbReference type="Pfam" id="PF13490">
    <property type="entry name" value="zf-HC2"/>
    <property type="match status" value="1"/>
</dbReference>
<evidence type="ECO:0000313" key="3">
    <source>
        <dbReference type="EMBL" id="OPX18561.1"/>
    </source>
</evidence>
<name>A0A1V4QHR9_UNCW3</name>
<keyword evidence="1" id="KW-1133">Transmembrane helix</keyword>
<reference evidence="4" key="1">
    <citation type="submission" date="2017-01" db="EMBL/GenBank/DDBJ databases">
        <title>Novel pathways for hydrocarbon cycling and metabolic interdependencies in hydrothermal sediment communities.</title>
        <authorList>
            <person name="Dombrowski N."/>
            <person name="Seitz K."/>
            <person name="Teske A."/>
            <person name="Baker B."/>
        </authorList>
    </citation>
    <scope>NUCLEOTIDE SEQUENCE [LARGE SCALE GENOMIC DNA]</scope>
</reference>
<gene>
    <name evidence="3" type="ORF">BXT86_00555</name>
</gene>
<keyword evidence="1" id="KW-0812">Transmembrane</keyword>
<feature type="domain" description="Putative zinc-finger" evidence="2">
    <location>
        <begin position="3"/>
        <end position="36"/>
    </location>
</feature>
<feature type="transmembrane region" description="Helical" evidence="1">
    <location>
        <begin position="91"/>
        <end position="111"/>
    </location>
</feature>
<evidence type="ECO:0000256" key="1">
    <source>
        <dbReference type="SAM" id="Phobius"/>
    </source>
</evidence>
<proteinExistence type="predicted"/>
<evidence type="ECO:0000259" key="2">
    <source>
        <dbReference type="Pfam" id="PF13490"/>
    </source>
</evidence>
<comment type="caution">
    <text evidence="3">The sequence shown here is derived from an EMBL/GenBank/DDBJ whole genome shotgun (WGS) entry which is preliminary data.</text>
</comment>
<protein>
    <recommendedName>
        <fullName evidence="2">Putative zinc-finger domain-containing protein</fullName>
    </recommendedName>
</protein>
<dbReference type="AlphaFoldDB" id="A0A1V4QHR9"/>
<sequence length="156" mass="18357">MNCLEAQDKIIDLVLGEISPLEKQQLQEHLEHCPLCYEEFKFLNDCIQICIAEKAETCKCQFQETYWDEFIYTVHERVIQEKTTPRFPLRVVLPIAASALAAIGISYFLFFRPGPEQTVKKFAPTYENDTYDEVYDLTPEEQQEFIKMINQRYGDQ</sequence>
<evidence type="ECO:0000313" key="4">
    <source>
        <dbReference type="Proteomes" id="UP000191663"/>
    </source>
</evidence>
<organism evidence="3 4">
    <name type="scientific">candidate division WOR-3 bacterium 4484_100</name>
    <dbReference type="NCBI Taxonomy" id="1936077"/>
    <lineage>
        <taxon>Bacteria</taxon>
        <taxon>Bacteria division WOR-3</taxon>
    </lineage>
</organism>
<dbReference type="Proteomes" id="UP000191663">
    <property type="component" value="Unassembled WGS sequence"/>
</dbReference>
<dbReference type="InterPro" id="IPR027383">
    <property type="entry name" value="Znf_put"/>
</dbReference>
<dbReference type="EMBL" id="MUKB01000007">
    <property type="protein sequence ID" value="OPX18561.1"/>
    <property type="molecule type" value="Genomic_DNA"/>
</dbReference>
<keyword evidence="1" id="KW-0472">Membrane</keyword>
<accession>A0A1V4QHR9</accession>